<organism evidence="1 2">
    <name type="scientific">Rangifer tarandus platyrhynchus</name>
    <name type="common">Svalbard reindeer</name>
    <dbReference type="NCBI Taxonomy" id="3082113"/>
    <lineage>
        <taxon>Eukaryota</taxon>
        <taxon>Metazoa</taxon>
        <taxon>Chordata</taxon>
        <taxon>Craniata</taxon>
        <taxon>Vertebrata</taxon>
        <taxon>Euteleostomi</taxon>
        <taxon>Mammalia</taxon>
        <taxon>Eutheria</taxon>
        <taxon>Laurasiatheria</taxon>
        <taxon>Artiodactyla</taxon>
        <taxon>Ruminantia</taxon>
        <taxon>Pecora</taxon>
        <taxon>Cervidae</taxon>
        <taxon>Odocoileinae</taxon>
        <taxon>Rangifer</taxon>
    </lineage>
</organism>
<dbReference type="EMBL" id="OX596104">
    <property type="protein sequence ID" value="CAN0000299.1"/>
    <property type="molecule type" value="Genomic_DNA"/>
</dbReference>
<sequence>MRTVSYLKVEPFSKVTQLVRGSMATERLKDLSEGSITFEDVAVYFSWEEWALLDEAQKLLYCNVMLENFALMASLGYWHGGEDEEAPSGQSVSVEGMSQILMIFKYLAMTFTWEEWGQLDLSQRTLYWEVMLETCGLLVSLGYPVPKPEVIHLLENEQNLCLVKRGFS</sequence>
<protein>
    <submittedName>
        <fullName evidence="1">Uncharacterized protein</fullName>
    </submittedName>
</protein>
<accession>A0AC59YV06</accession>
<evidence type="ECO:0000313" key="1">
    <source>
        <dbReference type="EMBL" id="CAN0000299.1"/>
    </source>
</evidence>
<proteinExistence type="predicted"/>
<reference evidence="1" key="2">
    <citation type="submission" date="2025-03" db="EMBL/GenBank/DDBJ databases">
        <authorList>
            <consortium name="ELIXIR-Norway"/>
            <consortium name="Elixir Norway"/>
        </authorList>
    </citation>
    <scope>NUCLEOTIDE SEQUENCE</scope>
</reference>
<dbReference type="Proteomes" id="UP001162501">
    <property type="component" value="Chromosome 20"/>
</dbReference>
<evidence type="ECO:0000313" key="2">
    <source>
        <dbReference type="Proteomes" id="UP001162501"/>
    </source>
</evidence>
<gene>
    <name evidence="1" type="ORF">MRATA1EN22A_LOCUS10551</name>
</gene>
<reference evidence="1" key="1">
    <citation type="submission" date="2023-05" db="EMBL/GenBank/DDBJ databases">
        <authorList>
            <consortium name="ELIXIR-Norway"/>
        </authorList>
    </citation>
    <scope>NUCLEOTIDE SEQUENCE</scope>
</reference>
<name>A0AC59YV06_RANTA</name>